<keyword evidence="2" id="KW-1133">Transmembrane helix</keyword>
<evidence type="ECO:0000313" key="4">
    <source>
        <dbReference type="Proteomes" id="UP000559256"/>
    </source>
</evidence>
<proteinExistence type="predicted"/>
<dbReference type="Proteomes" id="UP000559256">
    <property type="component" value="Unassembled WGS sequence"/>
</dbReference>
<feature type="compositionally biased region" description="Low complexity" evidence="1">
    <location>
        <begin position="196"/>
        <end position="212"/>
    </location>
</feature>
<evidence type="ECO:0000256" key="1">
    <source>
        <dbReference type="SAM" id="MobiDB-lite"/>
    </source>
</evidence>
<evidence type="ECO:0000256" key="2">
    <source>
        <dbReference type="SAM" id="Phobius"/>
    </source>
</evidence>
<feature type="region of interest" description="Disordered" evidence="1">
    <location>
        <begin position="190"/>
        <end position="216"/>
    </location>
</feature>
<keyword evidence="4" id="KW-1185">Reference proteome</keyword>
<dbReference type="AlphaFoldDB" id="A0A8H5H009"/>
<organism evidence="3 4">
    <name type="scientific">Tetrapyrgos nigripes</name>
    <dbReference type="NCBI Taxonomy" id="182062"/>
    <lineage>
        <taxon>Eukaryota</taxon>
        <taxon>Fungi</taxon>
        <taxon>Dikarya</taxon>
        <taxon>Basidiomycota</taxon>
        <taxon>Agaricomycotina</taxon>
        <taxon>Agaricomycetes</taxon>
        <taxon>Agaricomycetidae</taxon>
        <taxon>Agaricales</taxon>
        <taxon>Marasmiineae</taxon>
        <taxon>Marasmiaceae</taxon>
        <taxon>Tetrapyrgos</taxon>
    </lineage>
</organism>
<sequence length="228" mass="26269">MDYVSHWAIVHKNAIWRDSCCALRSYEEPPSPTGYKSQRPSTYSATPSVEDTEVLSSVYASGWFPIPGSLYILALFVIVLILSIVRYRYTCLTVSKLKSFVESLEGQLRCFNWMDELDGMQELKQLKDSLKGIKDKCNRIERQNNRNMFRWSSLHVHVYQTFKTLRAVMKCSDDAQDLQRRIENYSINTRRENGCSSPTSSLTFTTATGTSGRARERGRRILVESDHE</sequence>
<name>A0A8H5H009_9AGAR</name>
<evidence type="ECO:0000313" key="3">
    <source>
        <dbReference type="EMBL" id="KAF5373935.1"/>
    </source>
</evidence>
<keyword evidence="2" id="KW-0472">Membrane</keyword>
<keyword evidence="2" id="KW-0812">Transmembrane</keyword>
<accession>A0A8H5H009</accession>
<feature type="transmembrane region" description="Helical" evidence="2">
    <location>
        <begin position="70"/>
        <end position="89"/>
    </location>
</feature>
<protein>
    <submittedName>
        <fullName evidence="3">Uncharacterized protein</fullName>
    </submittedName>
</protein>
<gene>
    <name evidence="3" type="ORF">D9758_000922</name>
</gene>
<dbReference type="OrthoDB" id="3121439at2759"/>
<reference evidence="3 4" key="1">
    <citation type="journal article" date="2020" name="ISME J.">
        <title>Uncovering the hidden diversity of litter-decomposition mechanisms in mushroom-forming fungi.</title>
        <authorList>
            <person name="Floudas D."/>
            <person name="Bentzer J."/>
            <person name="Ahren D."/>
            <person name="Johansson T."/>
            <person name="Persson P."/>
            <person name="Tunlid A."/>
        </authorList>
    </citation>
    <scope>NUCLEOTIDE SEQUENCE [LARGE SCALE GENOMIC DNA]</scope>
    <source>
        <strain evidence="3 4">CBS 291.85</strain>
    </source>
</reference>
<comment type="caution">
    <text evidence="3">The sequence shown here is derived from an EMBL/GenBank/DDBJ whole genome shotgun (WGS) entry which is preliminary data.</text>
</comment>
<dbReference type="EMBL" id="JAACJM010000003">
    <property type="protein sequence ID" value="KAF5373935.1"/>
    <property type="molecule type" value="Genomic_DNA"/>
</dbReference>